<dbReference type="InterPro" id="IPR044855">
    <property type="entry name" value="CoA-Trfase_III_dom3_sf"/>
</dbReference>
<reference evidence="8 9" key="1">
    <citation type="journal article" date="2012" name="Eukaryot. Cell">
        <title>Genome sequence of the Trichosporon asahii environmental strain CBS 8904.</title>
        <authorList>
            <person name="Yang R.Y."/>
            <person name="Li H.T."/>
            <person name="Zhu H."/>
            <person name="Zhou G.P."/>
            <person name="Wang M."/>
            <person name="Wang L."/>
        </authorList>
    </citation>
    <scope>NUCLEOTIDE SEQUENCE [LARGE SCALE GENOMIC DNA]</scope>
    <source>
        <strain evidence="8 9">CBS 8904</strain>
    </source>
</reference>
<dbReference type="SUPFAM" id="SSF57903">
    <property type="entry name" value="FYVE/PHD zinc finger"/>
    <property type="match status" value="1"/>
</dbReference>
<evidence type="ECO:0000256" key="1">
    <source>
        <dbReference type="ARBA" id="ARBA00008383"/>
    </source>
</evidence>
<keyword evidence="3 5" id="KW-0863">Zinc-finger</keyword>
<feature type="compositionally biased region" description="Basic and acidic residues" evidence="6">
    <location>
        <begin position="271"/>
        <end position="285"/>
    </location>
</feature>
<dbReference type="InterPro" id="IPR001965">
    <property type="entry name" value="Znf_PHD"/>
</dbReference>
<dbReference type="eggNOG" id="KOG4299">
    <property type="taxonomic scope" value="Eukaryota"/>
</dbReference>
<feature type="compositionally biased region" description="Gly residues" evidence="6">
    <location>
        <begin position="511"/>
        <end position="520"/>
    </location>
</feature>
<keyword evidence="2" id="KW-0479">Metal-binding</keyword>
<dbReference type="HOGENOM" id="CLU_485007_0_0_1"/>
<dbReference type="Gene3D" id="3.30.1540.10">
    <property type="entry name" value="formyl-coa transferase, domain 3"/>
    <property type="match status" value="1"/>
</dbReference>
<dbReference type="CDD" id="cd15535">
    <property type="entry name" value="PHD1_Rco1"/>
    <property type="match status" value="1"/>
</dbReference>
<evidence type="ECO:0000313" key="8">
    <source>
        <dbReference type="EMBL" id="EKD05579.1"/>
    </source>
</evidence>
<dbReference type="Pfam" id="PF02515">
    <property type="entry name" value="CoA_transf_3"/>
    <property type="match status" value="1"/>
</dbReference>
<evidence type="ECO:0000256" key="5">
    <source>
        <dbReference type="PROSITE-ProRule" id="PRU00146"/>
    </source>
</evidence>
<proteinExistence type="inferred from homology"/>
<dbReference type="PROSITE" id="PS01359">
    <property type="entry name" value="ZF_PHD_1"/>
    <property type="match status" value="1"/>
</dbReference>
<feature type="region of interest" description="Disordered" evidence="6">
    <location>
        <begin position="82"/>
        <end position="145"/>
    </location>
</feature>
<comment type="caution">
    <text evidence="8">The sequence shown here is derived from an EMBL/GenBank/DDBJ whole genome shotgun (WGS) entry which is preliminary data.</text>
</comment>
<dbReference type="InterPro" id="IPR013083">
    <property type="entry name" value="Znf_RING/FYVE/PHD"/>
</dbReference>
<dbReference type="EMBL" id="AMBO01000066">
    <property type="protein sequence ID" value="EKD05579.1"/>
    <property type="molecule type" value="Genomic_DNA"/>
</dbReference>
<dbReference type="PROSITE" id="PS50016">
    <property type="entry name" value="ZF_PHD_2"/>
    <property type="match status" value="1"/>
</dbReference>
<dbReference type="InterPro" id="IPR019786">
    <property type="entry name" value="Zinc_finger_PHD-type_CS"/>
</dbReference>
<dbReference type="STRING" id="1220162.K1WY40"/>
<feature type="region of interest" description="Disordered" evidence="6">
    <location>
        <begin position="271"/>
        <end position="293"/>
    </location>
</feature>
<feature type="compositionally biased region" description="Low complexity" evidence="6">
    <location>
        <begin position="107"/>
        <end position="126"/>
    </location>
</feature>
<dbReference type="SUPFAM" id="SSF89796">
    <property type="entry name" value="CoA-transferase family III (CaiB/BaiF)"/>
    <property type="match status" value="1"/>
</dbReference>
<dbReference type="InterPro" id="IPR023606">
    <property type="entry name" value="CoA-Trfase_III_dom_1_sf"/>
</dbReference>
<evidence type="ECO:0000259" key="7">
    <source>
        <dbReference type="PROSITE" id="PS50016"/>
    </source>
</evidence>
<dbReference type="eggNOG" id="KOG3957">
    <property type="taxonomic scope" value="Eukaryota"/>
</dbReference>
<feature type="compositionally biased region" description="Polar residues" evidence="6">
    <location>
        <begin position="26"/>
        <end position="50"/>
    </location>
</feature>
<comment type="similarity">
    <text evidence="1">Belongs to the CoA-transferase III family.</text>
</comment>
<feature type="domain" description="PHD-type" evidence="7">
    <location>
        <begin position="153"/>
        <end position="203"/>
    </location>
</feature>
<feature type="compositionally biased region" description="Polar residues" evidence="6">
    <location>
        <begin position="128"/>
        <end position="137"/>
    </location>
</feature>
<dbReference type="GO" id="GO:0008270">
    <property type="term" value="F:zinc ion binding"/>
    <property type="evidence" value="ECO:0007669"/>
    <property type="project" value="UniProtKB-KW"/>
</dbReference>
<protein>
    <recommendedName>
        <fullName evidence="7">PHD-type domain-containing protein</fullName>
    </recommendedName>
</protein>
<dbReference type="PANTHER" id="PTHR48228:SF5">
    <property type="entry name" value="ALPHA-METHYLACYL-COA RACEMASE"/>
    <property type="match status" value="1"/>
</dbReference>
<dbReference type="Proteomes" id="UP000006757">
    <property type="component" value="Unassembled WGS sequence"/>
</dbReference>
<keyword evidence="9" id="KW-1185">Reference proteome</keyword>
<feature type="region of interest" description="Disordered" evidence="6">
    <location>
        <begin position="500"/>
        <end position="531"/>
    </location>
</feature>
<dbReference type="InterPro" id="IPR011011">
    <property type="entry name" value="Znf_FYVE_PHD"/>
</dbReference>
<feature type="region of interest" description="Disordered" evidence="6">
    <location>
        <begin position="26"/>
        <end position="59"/>
    </location>
</feature>
<dbReference type="Gene3D" id="3.40.50.10540">
    <property type="entry name" value="Crotonobetainyl-coa:carnitine coa-transferase, domain 1"/>
    <property type="match status" value="1"/>
</dbReference>
<evidence type="ECO:0000256" key="2">
    <source>
        <dbReference type="ARBA" id="ARBA00022723"/>
    </source>
</evidence>
<evidence type="ECO:0000256" key="6">
    <source>
        <dbReference type="SAM" id="MobiDB-lite"/>
    </source>
</evidence>
<keyword evidence="4" id="KW-0862">Zinc</keyword>
<name>K1WY40_TRIAC</name>
<accession>K1WY40</accession>
<evidence type="ECO:0000256" key="4">
    <source>
        <dbReference type="ARBA" id="ARBA00022833"/>
    </source>
</evidence>
<evidence type="ECO:0000256" key="3">
    <source>
        <dbReference type="ARBA" id="ARBA00022771"/>
    </source>
</evidence>
<dbReference type="InterPro" id="IPR050509">
    <property type="entry name" value="CoA-transferase_III"/>
</dbReference>
<gene>
    <name evidence="8" type="ORF">A1Q2_00121</name>
</gene>
<dbReference type="AlphaFoldDB" id="K1WY40"/>
<dbReference type="PANTHER" id="PTHR48228">
    <property type="entry name" value="SUCCINYL-COA--D-CITRAMALATE COA-TRANSFERASE"/>
    <property type="match status" value="1"/>
</dbReference>
<dbReference type="SMART" id="SM00249">
    <property type="entry name" value="PHD"/>
    <property type="match status" value="1"/>
</dbReference>
<dbReference type="InterPro" id="IPR019787">
    <property type="entry name" value="Znf_PHD-finger"/>
</dbReference>
<dbReference type="Pfam" id="PF00628">
    <property type="entry name" value="PHD"/>
    <property type="match status" value="1"/>
</dbReference>
<dbReference type="InterPro" id="IPR003673">
    <property type="entry name" value="CoA-Trfase_fam_III"/>
</dbReference>
<dbReference type="OrthoDB" id="16747at2759"/>
<sequence>MSPLPYNTPVMTRLWIDLEATHETCGSTGESVTASRDGSSVPSSRNTPQPATGAPAGHALSIFNDKTSNEVAAEVQTIVGPSAGRVLRERERNTTPSSSRGRDGLERSGVSASGRGRRVGGSARVANKGTQQQNNSGKGKGKAAPASENFVNQDFCSVCRGIGRFLCCDGCPRSFHFMCLEPPLRIDELPKEEVWYCRKCKADRAGTKGVDVIRAKDKPITTIFKTMAAKLDQDNPQQFRLPQEIRQYFNGVGTGAKGEYLDTESARNKYDRRVRGEAKERDPARGHGHQPAMAGHDINYLAVSGVLSMLGRAGDKPHPPTNILGDFAGGGAVLFQGILLALLSRGVSGKGQVVEANMVDGASYLSSMPRMGQKTPLGAGPRGTNMLDGGCPFYDTYETRDGKYVAVGSLEPQFFREMIKGTGLDPSWAKRQQNLDEWDTLRQQMTEAFKSKTRAEWEKIFDGTDACVTPVLEYSELEGKPEGDQRPIVTLRNTPLLAVTPGANGDPAKGQGPGVKGAGYSGNSLTPGEGGPAAINSWLGWDKGTQWEEVNGGYQVKQGAKL</sequence>
<dbReference type="GO" id="GO:0003824">
    <property type="term" value="F:catalytic activity"/>
    <property type="evidence" value="ECO:0007669"/>
    <property type="project" value="InterPro"/>
</dbReference>
<evidence type="ECO:0000313" key="9">
    <source>
        <dbReference type="Proteomes" id="UP000006757"/>
    </source>
</evidence>
<dbReference type="InParanoid" id="K1WY40"/>
<dbReference type="Gene3D" id="3.30.40.10">
    <property type="entry name" value="Zinc/RING finger domain, C3HC4 (zinc finger)"/>
    <property type="match status" value="1"/>
</dbReference>
<organism evidence="8 9">
    <name type="scientific">Trichosporon asahii var. asahii (strain CBS 8904)</name>
    <name type="common">Yeast</name>
    <dbReference type="NCBI Taxonomy" id="1220162"/>
    <lineage>
        <taxon>Eukaryota</taxon>
        <taxon>Fungi</taxon>
        <taxon>Dikarya</taxon>
        <taxon>Basidiomycota</taxon>
        <taxon>Agaricomycotina</taxon>
        <taxon>Tremellomycetes</taxon>
        <taxon>Trichosporonales</taxon>
        <taxon>Trichosporonaceae</taxon>
        <taxon>Trichosporon</taxon>
    </lineage>
</organism>